<accession>A0A1G5E2V9</accession>
<evidence type="ECO:0000313" key="2">
    <source>
        <dbReference type="EMBL" id="SCY21302.1"/>
    </source>
</evidence>
<evidence type="ECO:0000313" key="3">
    <source>
        <dbReference type="Proteomes" id="UP000199354"/>
    </source>
</evidence>
<gene>
    <name evidence="2" type="ORF">SAMN02927903_00921</name>
</gene>
<keyword evidence="3" id="KW-1185">Reference proteome</keyword>
<organism evidence="2 3">
    <name type="scientific">Flavobacterium caeni</name>
    <dbReference type="NCBI Taxonomy" id="490189"/>
    <lineage>
        <taxon>Bacteria</taxon>
        <taxon>Pseudomonadati</taxon>
        <taxon>Bacteroidota</taxon>
        <taxon>Flavobacteriia</taxon>
        <taxon>Flavobacteriales</taxon>
        <taxon>Flavobacteriaceae</taxon>
        <taxon>Flavobacterium</taxon>
    </lineage>
</organism>
<dbReference type="AlphaFoldDB" id="A0A1G5E2V9"/>
<feature type="chain" id="PRO_5011522811" description="Lipocalin-like domain-containing protein" evidence="1">
    <location>
        <begin position="22"/>
        <end position="162"/>
    </location>
</feature>
<dbReference type="EMBL" id="FMVF01000004">
    <property type="protein sequence ID" value="SCY21302.1"/>
    <property type="molecule type" value="Genomic_DNA"/>
</dbReference>
<dbReference type="STRING" id="490189.SAMN02927903_00921"/>
<evidence type="ECO:0008006" key="4">
    <source>
        <dbReference type="Google" id="ProtNLM"/>
    </source>
</evidence>
<name>A0A1G5E2V9_9FLAO</name>
<feature type="signal peptide" evidence="1">
    <location>
        <begin position="1"/>
        <end position="21"/>
    </location>
</feature>
<keyword evidence="1" id="KW-0732">Signal</keyword>
<evidence type="ECO:0000256" key="1">
    <source>
        <dbReference type="SAM" id="SignalP"/>
    </source>
</evidence>
<reference evidence="2 3" key="1">
    <citation type="submission" date="2016-10" db="EMBL/GenBank/DDBJ databases">
        <authorList>
            <person name="de Groot N.N."/>
        </authorList>
    </citation>
    <scope>NUCLEOTIDE SEQUENCE [LARGE SCALE GENOMIC DNA]</scope>
    <source>
        <strain evidence="2 3">CGMCC 1.7031</strain>
    </source>
</reference>
<protein>
    <recommendedName>
        <fullName evidence="4">Lipocalin-like domain-containing protein</fullName>
    </recommendedName>
</protein>
<dbReference type="Proteomes" id="UP000199354">
    <property type="component" value="Unassembled WGS sequence"/>
</dbReference>
<proteinExistence type="predicted"/>
<sequence length="162" mass="17913">MKTIKLLPILFALMTLTMASTCDSDDDNNWTNPNQNNVSIAQVRNTAQDGSWRVVYFYDTDHENTNHFTNYGFTFGQDGTLTATNGTNTYTGSWSVTNSHSGDDDSGHNSSDVDFNIGFSTPANFAELTEDWHIVTYSATRIELIHVSGGNGGTDHLIFEKN</sequence>
<dbReference type="RefSeq" id="WP_244503416.1">
    <property type="nucleotide sequence ID" value="NZ_FMVF01000004.1"/>
</dbReference>